<dbReference type="InterPro" id="IPR003782">
    <property type="entry name" value="SCO1/SenC"/>
</dbReference>
<keyword evidence="2 3" id="KW-0186">Copper</keyword>
<dbReference type="InterPro" id="IPR036249">
    <property type="entry name" value="Thioredoxin-like_sf"/>
</dbReference>
<dbReference type="AlphaFoldDB" id="A0A380BSK8"/>
<keyword evidence="5" id="KW-0732">Signal</keyword>
<feature type="domain" description="Thioredoxin" evidence="6">
    <location>
        <begin position="27"/>
        <end position="194"/>
    </location>
</feature>
<dbReference type="GO" id="GO:0046872">
    <property type="term" value="F:metal ion binding"/>
    <property type="evidence" value="ECO:0007669"/>
    <property type="project" value="UniProtKB-KW"/>
</dbReference>
<evidence type="ECO:0000256" key="5">
    <source>
        <dbReference type="SAM" id="SignalP"/>
    </source>
</evidence>
<keyword evidence="3" id="KW-0479">Metal-binding</keyword>
<name>A0A380BSK8_SPOPA</name>
<evidence type="ECO:0000256" key="3">
    <source>
        <dbReference type="PIRSR" id="PIRSR603782-1"/>
    </source>
</evidence>
<dbReference type="PROSITE" id="PS51257">
    <property type="entry name" value="PROKAR_LIPOPROTEIN"/>
    <property type="match status" value="1"/>
</dbReference>
<dbReference type="RefSeq" id="WP_115361174.1">
    <property type="nucleotide sequence ID" value="NZ_CP038012.1"/>
</dbReference>
<feature type="signal peptide" evidence="5">
    <location>
        <begin position="1"/>
        <end position="26"/>
    </location>
</feature>
<protein>
    <submittedName>
        <fullName evidence="7">BsSco</fullName>
    </submittedName>
</protein>
<feature type="chain" id="PRO_5039223249" evidence="5">
    <location>
        <begin position="27"/>
        <end position="197"/>
    </location>
</feature>
<feature type="binding site" evidence="3">
    <location>
        <position position="65"/>
    </location>
    <ligand>
        <name>Cu cation</name>
        <dbReference type="ChEBI" id="CHEBI:23378"/>
    </ligand>
</feature>
<dbReference type="PANTHER" id="PTHR12151">
    <property type="entry name" value="ELECTRON TRANSPORT PROTIN SCO1/SENC FAMILY MEMBER"/>
    <property type="match status" value="1"/>
</dbReference>
<evidence type="ECO:0000313" key="7">
    <source>
        <dbReference type="EMBL" id="SUJ05338.1"/>
    </source>
</evidence>
<dbReference type="Gene3D" id="3.40.30.10">
    <property type="entry name" value="Glutaredoxin"/>
    <property type="match status" value="1"/>
</dbReference>
<gene>
    <name evidence="7" type="primary">ypmQ_1</name>
    <name evidence="7" type="ORF">NCTC4822_01637</name>
</gene>
<dbReference type="CDD" id="cd02968">
    <property type="entry name" value="SCO"/>
    <property type="match status" value="1"/>
</dbReference>
<evidence type="ECO:0000259" key="6">
    <source>
        <dbReference type="PROSITE" id="PS51352"/>
    </source>
</evidence>
<evidence type="ECO:0000256" key="2">
    <source>
        <dbReference type="ARBA" id="ARBA00023008"/>
    </source>
</evidence>
<dbReference type="SUPFAM" id="SSF52833">
    <property type="entry name" value="Thioredoxin-like"/>
    <property type="match status" value="1"/>
</dbReference>
<accession>A0A380BSK8</accession>
<feature type="binding site" evidence="3">
    <location>
        <position position="157"/>
    </location>
    <ligand>
        <name>Cu cation</name>
        <dbReference type="ChEBI" id="CHEBI:23378"/>
    </ligand>
</feature>
<keyword evidence="4" id="KW-1015">Disulfide bond</keyword>
<feature type="disulfide bond" description="Redox-active" evidence="4">
    <location>
        <begin position="65"/>
        <end position="69"/>
    </location>
</feature>
<organism evidence="7 8">
    <name type="scientific">Sporosarcina pasteurii</name>
    <name type="common">Bacillus pasteurii</name>
    <dbReference type="NCBI Taxonomy" id="1474"/>
    <lineage>
        <taxon>Bacteria</taxon>
        <taxon>Bacillati</taxon>
        <taxon>Bacillota</taxon>
        <taxon>Bacilli</taxon>
        <taxon>Bacillales</taxon>
        <taxon>Caryophanaceae</taxon>
        <taxon>Sporosarcina</taxon>
    </lineage>
</organism>
<dbReference type="PROSITE" id="PS51352">
    <property type="entry name" value="THIOREDOXIN_2"/>
    <property type="match status" value="1"/>
</dbReference>
<keyword evidence="8" id="KW-1185">Reference proteome</keyword>
<evidence type="ECO:0000256" key="4">
    <source>
        <dbReference type="PIRSR" id="PIRSR603782-2"/>
    </source>
</evidence>
<dbReference type="EMBL" id="UGYZ01000002">
    <property type="protein sequence ID" value="SUJ05338.1"/>
    <property type="molecule type" value="Genomic_DNA"/>
</dbReference>
<dbReference type="Proteomes" id="UP000254519">
    <property type="component" value="Unassembled WGS sequence"/>
</dbReference>
<sequence length="197" mass="22410">MRNIFKVPLVLIFALFLSACSSNGFKADYKLKIEPFTFTNQHHEEVSLEDLKGEVWLGQFVFTNCATVCGPMMVNMTKLQDELIKENVEDYKIVSFTVDPAVDSPEVLQQYLDIFEPADESKWEMLTGYRQDEIAEIAKKSFATIVAPDPNSNQVTHGVNFYLVNRDGNVVKMYNGSMDVQYEDIVKDMKALIKQGT</sequence>
<reference evidence="7 8" key="1">
    <citation type="submission" date="2018-06" db="EMBL/GenBank/DDBJ databases">
        <authorList>
            <consortium name="Pathogen Informatics"/>
            <person name="Doyle S."/>
        </authorList>
    </citation>
    <scope>NUCLEOTIDE SEQUENCE [LARGE SCALE GENOMIC DNA]</scope>
    <source>
        <strain evidence="8">ATCC 11859 / DSM 33 / NCIB 8841 / NCTC 4822</strain>
    </source>
</reference>
<evidence type="ECO:0000256" key="1">
    <source>
        <dbReference type="ARBA" id="ARBA00010996"/>
    </source>
</evidence>
<dbReference type="Pfam" id="PF02630">
    <property type="entry name" value="SCO1-SenC"/>
    <property type="match status" value="1"/>
</dbReference>
<comment type="similarity">
    <text evidence="1">Belongs to the SCO1/2 family.</text>
</comment>
<dbReference type="OrthoDB" id="9811998at2"/>
<dbReference type="PANTHER" id="PTHR12151:SF25">
    <property type="entry name" value="LINALOOL DEHYDRATASE_ISOMERASE DOMAIN-CONTAINING PROTEIN"/>
    <property type="match status" value="1"/>
</dbReference>
<proteinExistence type="inferred from homology"/>
<evidence type="ECO:0000313" key="8">
    <source>
        <dbReference type="Proteomes" id="UP000254519"/>
    </source>
</evidence>
<dbReference type="InterPro" id="IPR013766">
    <property type="entry name" value="Thioredoxin_domain"/>
</dbReference>
<feature type="binding site" evidence="3">
    <location>
        <position position="69"/>
    </location>
    <ligand>
        <name>Cu cation</name>
        <dbReference type="ChEBI" id="CHEBI:23378"/>
    </ligand>
</feature>